<comment type="caution">
    <text evidence="2">The sequence shown here is derived from an EMBL/GenBank/DDBJ whole genome shotgun (WGS) entry which is preliminary data.</text>
</comment>
<dbReference type="InterPro" id="IPR000182">
    <property type="entry name" value="GNAT_dom"/>
</dbReference>
<sequence length="179" mass="19329">MSAVVSAPVNHWAIRPLTAADVDSLLHIQTQAYGVQFCESRAVFARRLAAGHQCSLGVERPGESGLLAYAAAYWSAVGHITALNGDFDPPPPQAAPALYLHDISVLPALAGQKVAHALVLRLMELARSRAVAHMALVAVQGSSRFWQRYGFAEQKVTSPIEQQHLDSYGAGALYMTRRL</sequence>
<reference evidence="3" key="1">
    <citation type="journal article" date="2019" name="Int. J. Syst. Evol. Microbiol.">
        <title>The Global Catalogue of Microorganisms (GCM) 10K type strain sequencing project: providing services to taxonomists for standard genome sequencing and annotation.</title>
        <authorList>
            <consortium name="The Broad Institute Genomics Platform"/>
            <consortium name="The Broad Institute Genome Sequencing Center for Infectious Disease"/>
            <person name="Wu L."/>
            <person name="Ma J."/>
        </authorList>
    </citation>
    <scope>NUCLEOTIDE SEQUENCE [LARGE SCALE GENOMIC DNA]</scope>
    <source>
        <strain evidence="3">JCM 11650</strain>
    </source>
</reference>
<dbReference type="EC" id="2.3.-.-" evidence="2"/>
<evidence type="ECO:0000313" key="3">
    <source>
        <dbReference type="Proteomes" id="UP001595967"/>
    </source>
</evidence>
<evidence type="ECO:0000259" key="1">
    <source>
        <dbReference type="PROSITE" id="PS51186"/>
    </source>
</evidence>
<proteinExistence type="predicted"/>
<dbReference type="PROSITE" id="PS51186">
    <property type="entry name" value="GNAT"/>
    <property type="match status" value="1"/>
</dbReference>
<dbReference type="Proteomes" id="UP001595967">
    <property type="component" value="Unassembled WGS sequence"/>
</dbReference>
<dbReference type="EMBL" id="JBHSEW010000003">
    <property type="protein sequence ID" value="MFC4621627.1"/>
    <property type="molecule type" value="Genomic_DNA"/>
</dbReference>
<dbReference type="InterPro" id="IPR016181">
    <property type="entry name" value="Acyl_CoA_acyltransferase"/>
</dbReference>
<dbReference type="SUPFAM" id="SSF55729">
    <property type="entry name" value="Acyl-CoA N-acyltransferases (Nat)"/>
    <property type="match status" value="1"/>
</dbReference>
<keyword evidence="2" id="KW-0012">Acyltransferase</keyword>
<dbReference type="RefSeq" id="WP_377724621.1">
    <property type="nucleotide sequence ID" value="NZ_JBHSEW010000003.1"/>
</dbReference>
<dbReference type="GO" id="GO:0016746">
    <property type="term" value="F:acyltransferase activity"/>
    <property type="evidence" value="ECO:0007669"/>
    <property type="project" value="UniProtKB-KW"/>
</dbReference>
<accession>A0ABV9GWA3</accession>
<dbReference type="Gene3D" id="3.40.630.30">
    <property type="match status" value="1"/>
</dbReference>
<feature type="domain" description="N-acetyltransferase" evidence="1">
    <location>
        <begin position="12"/>
        <end position="179"/>
    </location>
</feature>
<name>A0ABV9GWA3_9BURK</name>
<keyword evidence="3" id="KW-1185">Reference proteome</keyword>
<protein>
    <submittedName>
        <fullName evidence="2">GNAT family N-acetyltransferase</fullName>
        <ecNumber evidence="2">2.3.-.-</ecNumber>
    </submittedName>
</protein>
<dbReference type="Pfam" id="PF00583">
    <property type="entry name" value="Acetyltransf_1"/>
    <property type="match status" value="1"/>
</dbReference>
<evidence type="ECO:0000313" key="2">
    <source>
        <dbReference type="EMBL" id="MFC4621627.1"/>
    </source>
</evidence>
<organism evidence="2 3">
    <name type="scientific">Comamonas nitrativorans</name>
    <dbReference type="NCBI Taxonomy" id="108437"/>
    <lineage>
        <taxon>Bacteria</taxon>
        <taxon>Pseudomonadati</taxon>
        <taxon>Pseudomonadota</taxon>
        <taxon>Betaproteobacteria</taxon>
        <taxon>Burkholderiales</taxon>
        <taxon>Comamonadaceae</taxon>
        <taxon>Comamonas</taxon>
    </lineage>
</organism>
<gene>
    <name evidence="2" type="ORF">ACFO3A_05305</name>
</gene>
<keyword evidence="2" id="KW-0808">Transferase</keyword>